<gene>
    <name evidence="2" type="ORF">P0513E02.28</name>
    <name evidence="3" type="ORF">P0567G03.9</name>
</gene>
<evidence type="ECO:0000313" key="2">
    <source>
        <dbReference type="EMBL" id="BAD54498.1"/>
    </source>
</evidence>
<name>Q5Z652_ORYSJ</name>
<proteinExistence type="predicted"/>
<reference evidence="4" key="3">
    <citation type="journal article" date="2005" name="Nature">
        <title>The map-based sequence of the rice genome.</title>
        <authorList>
            <consortium name="International rice genome sequencing project (IRGSP)"/>
            <person name="Matsumoto T."/>
            <person name="Wu J."/>
            <person name="Kanamori H."/>
            <person name="Katayose Y."/>
            <person name="Fujisawa M."/>
            <person name="Namiki N."/>
            <person name="Mizuno H."/>
            <person name="Yamamoto K."/>
            <person name="Antonio B.A."/>
            <person name="Baba T."/>
            <person name="Sakata K."/>
            <person name="Nagamura Y."/>
            <person name="Aoki H."/>
            <person name="Arikawa K."/>
            <person name="Arita K."/>
            <person name="Bito T."/>
            <person name="Chiden Y."/>
            <person name="Fujitsuka N."/>
            <person name="Fukunaka R."/>
            <person name="Hamada M."/>
            <person name="Harada C."/>
            <person name="Hayashi A."/>
            <person name="Hijishita S."/>
            <person name="Honda M."/>
            <person name="Hosokawa S."/>
            <person name="Ichikawa Y."/>
            <person name="Idonuma A."/>
            <person name="Iijima M."/>
            <person name="Ikeda M."/>
            <person name="Ikeno M."/>
            <person name="Ito K."/>
            <person name="Ito S."/>
            <person name="Ito T."/>
            <person name="Ito Y."/>
            <person name="Ito Y."/>
            <person name="Iwabuchi A."/>
            <person name="Kamiya K."/>
            <person name="Karasawa W."/>
            <person name="Kurita K."/>
            <person name="Katagiri S."/>
            <person name="Kikuta A."/>
            <person name="Kobayashi H."/>
            <person name="Kobayashi N."/>
            <person name="Machita K."/>
            <person name="Maehara T."/>
            <person name="Masukawa M."/>
            <person name="Mizubayashi T."/>
            <person name="Mukai Y."/>
            <person name="Nagasaki H."/>
            <person name="Nagata Y."/>
            <person name="Naito S."/>
            <person name="Nakashima M."/>
            <person name="Nakama Y."/>
            <person name="Nakamichi Y."/>
            <person name="Nakamura M."/>
            <person name="Meguro A."/>
            <person name="Negishi M."/>
            <person name="Ohta I."/>
            <person name="Ohta T."/>
            <person name="Okamoto M."/>
            <person name="Ono N."/>
            <person name="Saji S."/>
            <person name="Sakaguchi M."/>
            <person name="Sakai K."/>
            <person name="Shibata M."/>
            <person name="Shimokawa T."/>
            <person name="Song J."/>
            <person name="Takazaki Y."/>
            <person name="Terasawa K."/>
            <person name="Tsugane M."/>
            <person name="Tsuji K."/>
            <person name="Ueda S."/>
            <person name="Waki K."/>
            <person name="Yamagata H."/>
            <person name="Yamamoto M."/>
            <person name="Yamamoto S."/>
            <person name="Yamane H."/>
            <person name="Yoshiki S."/>
            <person name="Yoshihara R."/>
            <person name="Yukawa K."/>
            <person name="Zhong H."/>
            <person name="Yano M."/>
            <person name="Yuan Q."/>
            <person name="Ouyang S."/>
            <person name="Liu J."/>
            <person name="Jones K.M."/>
            <person name="Gansberger K."/>
            <person name="Moffat K."/>
            <person name="Hill J."/>
            <person name="Bera J."/>
            <person name="Fadrosh D."/>
            <person name="Jin S."/>
            <person name="Johri S."/>
            <person name="Kim M."/>
            <person name="Overton L."/>
            <person name="Reardon M."/>
            <person name="Tsitrin T."/>
            <person name="Vuong H."/>
            <person name="Weaver B."/>
            <person name="Ciecko A."/>
            <person name="Tallon L."/>
            <person name="Jackson J."/>
            <person name="Pai G."/>
            <person name="Aken S.V."/>
            <person name="Utterback T."/>
            <person name="Reidmuller S."/>
            <person name="Feldblyum T."/>
            <person name="Hsiao J."/>
            <person name="Zismann V."/>
            <person name="Iobst S."/>
            <person name="de Vazeille A.R."/>
            <person name="Buell C.R."/>
            <person name="Ying K."/>
            <person name="Li Y."/>
            <person name="Lu T."/>
            <person name="Huang Y."/>
            <person name="Zhao Q."/>
            <person name="Feng Q."/>
            <person name="Zhang L."/>
            <person name="Zhu J."/>
            <person name="Weng Q."/>
            <person name="Mu J."/>
            <person name="Lu Y."/>
            <person name="Fan D."/>
            <person name="Liu Y."/>
            <person name="Guan J."/>
            <person name="Zhang Y."/>
            <person name="Yu S."/>
            <person name="Liu X."/>
            <person name="Zhang Y."/>
            <person name="Hong G."/>
            <person name="Han B."/>
            <person name="Choisne N."/>
            <person name="Demange N."/>
            <person name="Orjeda G."/>
            <person name="Samain S."/>
            <person name="Cattolico L."/>
            <person name="Pelletier E."/>
            <person name="Couloux A."/>
            <person name="Segurens B."/>
            <person name="Wincker P."/>
            <person name="D'Hont A."/>
            <person name="Scarpelli C."/>
            <person name="Weissenbach J."/>
            <person name="Salanoubat M."/>
            <person name="Quetier F."/>
            <person name="Yu Y."/>
            <person name="Kim H.R."/>
            <person name="Rambo T."/>
            <person name="Currie J."/>
            <person name="Collura K."/>
            <person name="Luo M."/>
            <person name="Yang T."/>
            <person name="Ammiraju J.S.S."/>
            <person name="Engler F."/>
            <person name="Soderlund C."/>
            <person name="Wing R.A."/>
            <person name="Palmer L.E."/>
            <person name="de la Bastide M."/>
            <person name="Spiegel L."/>
            <person name="Nascimento L."/>
            <person name="Zutavern T."/>
            <person name="O'Shaughnessy A."/>
            <person name="Dike S."/>
            <person name="Dedhia N."/>
            <person name="Preston R."/>
            <person name="Balija V."/>
            <person name="McCombie W.R."/>
            <person name="Chow T."/>
            <person name="Chen H."/>
            <person name="Chung M."/>
            <person name="Chen C."/>
            <person name="Shaw J."/>
            <person name="Wu H."/>
            <person name="Hsiao K."/>
            <person name="Chao Y."/>
            <person name="Chu M."/>
            <person name="Cheng C."/>
            <person name="Hour A."/>
            <person name="Lee P."/>
            <person name="Lin S."/>
            <person name="Lin Y."/>
            <person name="Liou J."/>
            <person name="Liu S."/>
            <person name="Hsing Y."/>
            <person name="Raghuvanshi S."/>
            <person name="Mohanty A."/>
            <person name="Bharti A.K."/>
            <person name="Gaur A."/>
            <person name="Gupta V."/>
            <person name="Kumar D."/>
            <person name="Ravi V."/>
            <person name="Vij S."/>
            <person name="Kapur A."/>
            <person name="Khurana P."/>
            <person name="Khurana P."/>
            <person name="Khurana J.P."/>
            <person name="Tyagi A.K."/>
            <person name="Gaikwad K."/>
            <person name="Singh A."/>
            <person name="Dalal V."/>
            <person name="Srivastava S."/>
            <person name="Dixit A."/>
            <person name="Pal A.K."/>
            <person name="Ghazi I.A."/>
            <person name="Yadav M."/>
            <person name="Pandit A."/>
            <person name="Bhargava A."/>
            <person name="Sureshbabu K."/>
            <person name="Batra K."/>
            <person name="Sharma T.R."/>
            <person name="Mohapatra T."/>
            <person name="Singh N.K."/>
            <person name="Messing J."/>
            <person name="Nelson A.B."/>
            <person name="Fuks G."/>
            <person name="Kavchok S."/>
            <person name="Keizer G."/>
            <person name="Linton E."/>
            <person name="Llaca V."/>
            <person name="Song R."/>
            <person name="Tanyolac B."/>
            <person name="Young S."/>
            <person name="Ho-Il K."/>
            <person name="Hahn J.H."/>
            <person name="Sangsakoo G."/>
            <person name="Vanavichit A."/>
            <person name="de Mattos Luiz.A.T."/>
            <person name="Zimmer P.D."/>
            <person name="Malone G."/>
            <person name="Dellagostin O."/>
            <person name="de Oliveira A.C."/>
            <person name="Bevan M."/>
            <person name="Bancroft I."/>
            <person name="Minx P."/>
            <person name="Cordum H."/>
            <person name="Wilson R."/>
            <person name="Cheng Z."/>
            <person name="Jin W."/>
            <person name="Jiang J."/>
            <person name="Leong S.A."/>
            <person name="Iwama H."/>
            <person name="Gojobori T."/>
            <person name="Itoh T."/>
            <person name="Niimura Y."/>
            <person name="Fujii Y."/>
            <person name="Habara T."/>
            <person name="Sakai H."/>
            <person name="Sato Y."/>
            <person name="Wilson G."/>
            <person name="Kumar K."/>
            <person name="McCouch S."/>
            <person name="Juretic N."/>
            <person name="Hoen D."/>
            <person name="Wright S."/>
            <person name="Bruskiewich R."/>
            <person name="Bureau T."/>
            <person name="Miyao A."/>
            <person name="Hirochika H."/>
            <person name="Nishikawa T."/>
            <person name="Kadowaki K."/>
            <person name="Sugiura M."/>
            <person name="Burr B."/>
            <person name="Sasaki T."/>
        </authorList>
    </citation>
    <scope>NUCLEOTIDE SEQUENCE [LARGE SCALE GENOMIC DNA]</scope>
    <source>
        <strain evidence="4">cv. Nipponbare</strain>
    </source>
</reference>
<evidence type="ECO:0000256" key="1">
    <source>
        <dbReference type="SAM" id="MobiDB-lite"/>
    </source>
</evidence>
<feature type="region of interest" description="Disordered" evidence="1">
    <location>
        <begin position="244"/>
        <end position="273"/>
    </location>
</feature>
<dbReference type="AlphaFoldDB" id="Q5Z652"/>
<reference evidence="4" key="4">
    <citation type="journal article" date="2008" name="Nucleic Acids Res.">
        <title>The rice annotation project database (RAP-DB): 2008 update.</title>
        <authorList>
            <consortium name="The rice annotation project (RAP)"/>
        </authorList>
    </citation>
    <scope>GENOME REANNOTATION</scope>
    <source>
        <strain evidence="4">cv. Nipponbare</strain>
    </source>
</reference>
<protein>
    <submittedName>
        <fullName evidence="3">Uncharacterized protein</fullName>
    </submittedName>
</protein>
<dbReference type="EMBL" id="AP005458">
    <property type="protein sequence ID" value="BAD54539.1"/>
    <property type="molecule type" value="Genomic_DNA"/>
</dbReference>
<sequence length="273" mass="30603">MACEARFIKKARGFVVVVNELQGEMASDQVSTHSDTQYMKAGARDNMIWLPLRTDESGTQTQWKCGSQPSSTPWTLGNPVLSKMDSAAACPELASVESALDKRKVLDDPKTVLVSDSQWWCSRAAKEQLSQSIRLNEYDTITAFQHNWVDLSTCISMTIQEDSQILDCWLQDSMAQDMVVDLKADHLTGKWEHGVTVPSKRKSSQGNPQQMEGTNYQECLVHMLIAFYKDEGTKDSQMIGPKQLLRKAAAERSSPKQGLTRLLRSDPAFRPQN</sequence>
<dbReference type="Proteomes" id="UP000000763">
    <property type="component" value="Chromosome 6"/>
</dbReference>
<organism evidence="3 4">
    <name type="scientific">Oryza sativa subsp. japonica</name>
    <name type="common">Rice</name>
    <dbReference type="NCBI Taxonomy" id="39947"/>
    <lineage>
        <taxon>Eukaryota</taxon>
        <taxon>Viridiplantae</taxon>
        <taxon>Streptophyta</taxon>
        <taxon>Embryophyta</taxon>
        <taxon>Tracheophyta</taxon>
        <taxon>Spermatophyta</taxon>
        <taxon>Magnoliopsida</taxon>
        <taxon>Liliopsida</taxon>
        <taxon>Poales</taxon>
        <taxon>Poaceae</taxon>
        <taxon>BOP clade</taxon>
        <taxon>Oryzoideae</taxon>
        <taxon>Oryzeae</taxon>
        <taxon>Oryzinae</taxon>
        <taxon>Oryza</taxon>
        <taxon>Oryza sativa</taxon>
    </lineage>
</organism>
<evidence type="ECO:0000313" key="4">
    <source>
        <dbReference type="Proteomes" id="UP000000763"/>
    </source>
</evidence>
<reference evidence="3" key="2">
    <citation type="submission" date="2002-06" db="EMBL/GenBank/DDBJ databases">
        <title>Oryza sativa nipponbare(GA3) genomic DNA, chromosome 6, PAC clone:P0567G03.</title>
        <authorList>
            <person name="Sasaki T."/>
            <person name="Matsumoto T."/>
            <person name="Katayose Y."/>
        </authorList>
    </citation>
    <scope>NUCLEOTIDE SEQUENCE</scope>
</reference>
<accession>Q5Z652</accession>
<dbReference type="EMBL" id="AP005456">
    <property type="protein sequence ID" value="BAD54498.1"/>
    <property type="molecule type" value="Genomic_DNA"/>
</dbReference>
<reference evidence="2" key="1">
    <citation type="submission" date="2002-06" db="EMBL/GenBank/DDBJ databases">
        <title>Oryza sativa nipponbare(GA3) genomic DNA, chromosome 6, PAC clone:P0513E02.</title>
        <authorList>
            <person name="Sasaki T."/>
            <person name="Matsumoto T."/>
            <person name="Katayose Y."/>
        </authorList>
    </citation>
    <scope>NUCLEOTIDE SEQUENCE</scope>
</reference>
<evidence type="ECO:0000313" key="3">
    <source>
        <dbReference type="EMBL" id="BAD54539.1"/>
    </source>
</evidence>